<organism evidence="1 2">
    <name type="scientific">Tanacetum coccineum</name>
    <dbReference type="NCBI Taxonomy" id="301880"/>
    <lineage>
        <taxon>Eukaryota</taxon>
        <taxon>Viridiplantae</taxon>
        <taxon>Streptophyta</taxon>
        <taxon>Embryophyta</taxon>
        <taxon>Tracheophyta</taxon>
        <taxon>Spermatophyta</taxon>
        <taxon>Magnoliopsida</taxon>
        <taxon>eudicotyledons</taxon>
        <taxon>Gunneridae</taxon>
        <taxon>Pentapetalae</taxon>
        <taxon>asterids</taxon>
        <taxon>campanulids</taxon>
        <taxon>Asterales</taxon>
        <taxon>Asteraceae</taxon>
        <taxon>Asteroideae</taxon>
        <taxon>Anthemideae</taxon>
        <taxon>Anthemidinae</taxon>
        <taxon>Tanacetum</taxon>
    </lineage>
</organism>
<proteinExistence type="predicted"/>
<gene>
    <name evidence="1" type="ORF">Tco_1067560</name>
</gene>
<reference evidence="1" key="2">
    <citation type="submission" date="2022-01" db="EMBL/GenBank/DDBJ databases">
        <authorList>
            <person name="Yamashiro T."/>
            <person name="Shiraishi A."/>
            <person name="Satake H."/>
            <person name="Nakayama K."/>
        </authorList>
    </citation>
    <scope>NUCLEOTIDE SEQUENCE</scope>
</reference>
<comment type="caution">
    <text evidence="1">The sequence shown here is derived from an EMBL/GenBank/DDBJ whole genome shotgun (WGS) entry which is preliminary data.</text>
</comment>
<keyword evidence="2" id="KW-1185">Reference proteome</keyword>
<evidence type="ECO:0000313" key="2">
    <source>
        <dbReference type="Proteomes" id="UP001151760"/>
    </source>
</evidence>
<name>A0ABQ5HDF5_9ASTR</name>
<reference evidence="1" key="1">
    <citation type="journal article" date="2022" name="Int. J. Mol. Sci.">
        <title>Draft Genome of Tanacetum Coccineum: Genomic Comparison of Closely Related Tanacetum-Family Plants.</title>
        <authorList>
            <person name="Yamashiro T."/>
            <person name="Shiraishi A."/>
            <person name="Nakayama K."/>
            <person name="Satake H."/>
        </authorList>
    </citation>
    <scope>NUCLEOTIDE SEQUENCE</scope>
</reference>
<dbReference type="EMBL" id="BQNB010019488">
    <property type="protein sequence ID" value="GJT85843.1"/>
    <property type="molecule type" value="Genomic_DNA"/>
</dbReference>
<protein>
    <submittedName>
        <fullName evidence="1">Uncharacterized protein</fullName>
    </submittedName>
</protein>
<dbReference type="Proteomes" id="UP001151760">
    <property type="component" value="Unassembled WGS sequence"/>
</dbReference>
<evidence type="ECO:0000313" key="1">
    <source>
        <dbReference type="EMBL" id="GJT85843.1"/>
    </source>
</evidence>
<sequence length="187" mass="21189">MDSTGQPSPPSSPVLLIKEKNCKLNSFLESLNLVPLSSNTQFICIKENDGDIMFIDLIKKYDDSSEGELGEDDNVITVEELGVEYFDRFPTTSELAYHKYLMCALIPSLLLRNPIFVGGSPSNLKIPCNIGHVHVEKAYIYLNFSINIMTQMQYNWIMRKQLEPREDPDDLRGISNFTGELVGCIYL</sequence>
<accession>A0ABQ5HDF5</accession>